<dbReference type="GO" id="GO:0008270">
    <property type="term" value="F:zinc ion binding"/>
    <property type="evidence" value="ECO:0007669"/>
    <property type="project" value="InterPro"/>
</dbReference>
<name>W0RF81_9BACT</name>
<dbReference type="InterPro" id="IPR027268">
    <property type="entry name" value="Peptidase_M4/M1_CTD_sf"/>
</dbReference>
<evidence type="ECO:0000313" key="3">
    <source>
        <dbReference type="Proteomes" id="UP000019151"/>
    </source>
</evidence>
<dbReference type="GO" id="GO:0008237">
    <property type="term" value="F:metallopeptidase activity"/>
    <property type="evidence" value="ECO:0007669"/>
    <property type="project" value="InterPro"/>
</dbReference>
<dbReference type="KEGG" id="gba:J421_0506"/>
<proteinExistence type="predicted"/>
<dbReference type="HOGENOM" id="CLU_015077_0_0_0"/>
<dbReference type="CDD" id="cd09604">
    <property type="entry name" value="M1_APN_like"/>
    <property type="match status" value="1"/>
</dbReference>
<organism evidence="2 3">
    <name type="scientific">Gemmatirosa kalamazoonensis</name>
    <dbReference type="NCBI Taxonomy" id="861299"/>
    <lineage>
        <taxon>Bacteria</taxon>
        <taxon>Pseudomonadati</taxon>
        <taxon>Gemmatimonadota</taxon>
        <taxon>Gemmatimonadia</taxon>
        <taxon>Gemmatimonadales</taxon>
        <taxon>Gemmatimonadaceae</taxon>
        <taxon>Gemmatirosa</taxon>
    </lineage>
</organism>
<reference evidence="2 3" key="1">
    <citation type="journal article" date="2014" name="Genome Announc.">
        <title>Genome Sequence and Methylome of Soil Bacterium Gemmatirosa kalamazoonensis KBS708T, a Member of the Rarely Cultivated Gemmatimonadetes Phylum.</title>
        <authorList>
            <person name="Debruyn J.M."/>
            <person name="Radosevich M."/>
            <person name="Wommack K.E."/>
            <person name="Polson S.W."/>
            <person name="Hauser L.J."/>
            <person name="Fawaz M.N."/>
            <person name="Korlach J."/>
            <person name="Tsai Y.C."/>
        </authorList>
    </citation>
    <scope>NUCLEOTIDE SEQUENCE [LARGE SCALE GENOMIC DNA]</scope>
    <source>
        <strain evidence="2 3">KBS708</strain>
    </source>
</reference>
<keyword evidence="3" id="KW-1185">Reference proteome</keyword>
<dbReference type="AlphaFoldDB" id="W0RF81"/>
<feature type="domain" description="Peptidase M1 membrane alanine aminopeptidase" evidence="1">
    <location>
        <begin position="358"/>
        <end position="541"/>
    </location>
</feature>
<gene>
    <name evidence="2" type="ORF">J421_0506</name>
</gene>
<dbReference type="Pfam" id="PF01433">
    <property type="entry name" value="Peptidase_M1"/>
    <property type="match status" value="1"/>
</dbReference>
<evidence type="ECO:0000259" key="1">
    <source>
        <dbReference type="Pfam" id="PF01433"/>
    </source>
</evidence>
<dbReference type="eggNOG" id="COG0308">
    <property type="taxonomic scope" value="Bacteria"/>
</dbReference>
<accession>W0RF81</accession>
<dbReference type="Proteomes" id="UP000019151">
    <property type="component" value="Chromosome"/>
</dbReference>
<dbReference type="PATRIC" id="fig|861299.3.peg.518"/>
<dbReference type="EMBL" id="CP007128">
    <property type="protein sequence ID" value="AHG88043.1"/>
    <property type="molecule type" value="Genomic_DNA"/>
</dbReference>
<sequence>MTPVRIDMSGNVVGAARAADAGDPFQIFAPLGRVDWPGPNPYRAASGAPGPAYWQQRADYTIAATLDTANGGTVSGQVTIRYTNNSPDTLRFVWLQLDQNLYRPGSKGSAMNPAESRWGVRGFKGGYDLSDVRVDGRPPVGAPKIDDTMMRLDLDAPIAPKGGRATITLRFRFAVPEHGSDRMGRDGTLFEIAQWYPRMAVYDDVRGWNTDPYLGQGEFYLEYGDIDYSITAPAGYVVAGSGVLQNAPEVLTADQRERLAHARTLSAAPGRPETVAAVVTREEAAAARTRPVSGTKTWRFRAEDVRDVAWAGAPDFRWDATSWNGILCQAFYQMEKAHRSWESGAEQTCWSMRTYSTLFYPYPYPQATSVAGPVGGMEYPMFVMVHYGSDDPSSIFSTVDHEQGHEWYPMLVGSNERRYAWMDEGFNTYINAFSNERRYPGMSAYAGYVGDWRQAVEQRTQAPLMTRPDWIDARALGAIAYRKPGVALLTLRNHVVGADTFDRAFREYTRRWAFKHPTPGDFFRTIENVSGTDLSWYWRSFWYTSDVLDIAVDSAATHTTPAGTIATLYLRRTTSIPFPVAARLKLADGSARDVRFPVDLWARPSTGDRIEASVEVPARVVGVRLWPDGTVPDFDATNDTWGDAPPAGASGAVTVVP</sequence>
<dbReference type="SUPFAM" id="SSF55486">
    <property type="entry name" value="Metalloproteases ('zincins'), catalytic domain"/>
    <property type="match status" value="1"/>
</dbReference>
<dbReference type="InterPro" id="IPR014782">
    <property type="entry name" value="Peptidase_M1_dom"/>
</dbReference>
<evidence type="ECO:0000313" key="2">
    <source>
        <dbReference type="EMBL" id="AHG88043.1"/>
    </source>
</evidence>
<dbReference type="InParanoid" id="W0RF81"/>
<dbReference type="STRING" id="861299.J421_0506"/>
<protein>
    <submittedName>
        <fullName evidence="2">Peptidase</fullName>
    </submittedName>
</protein>
<dbReference type="Gene3D" id="1.10.390.10">
    <property type="entry name" value="Neutral Protease Domain 2"/>
    <property type="match status" value="1"/>
</dbReference>